<accession>A0ABW5T5G7</accession>
<feature type="region of interest" description="Disordered" evidence="1">
    <location>
        <begin position="1"/>
        <end position="45"/>
    </location>
</feature>
<dbReference type="EMBL" id="JBHUML010000006">
    <property type="protein sequence ID" value="MFD2706995.1"/>
    <property type="molecule type" value="Genomic_DNA"/>
</dbReference>
<dbReference type="Proteomes" id="UP001597520">
    <property type="component" value="Unassembled WGS sequence"/>
</dbReference>
<feature type="compositionally biased region" description="Polar residues" evidence="1">
    <location>
        <begin position="15"/>
        <end position="37"/>
    </location>
</feature>
<dbReference type="RefSeq" id="WP_380714317.1">
    <property type="nucleotide sequence ID" value="NZ_JBHUML010000006.1"/>
</dbReference>
<evidence type="ECO:0000313" key="3">
    <source>
        <dbReference type="EMBL" id="MFD2706995.1"/>
    </source>
</evidence>
<comment type="caution">
    <text evidence="3">The sequence shown here is derived from an EMBL/GenBank/DDBJ whole genome shotgun (WGS) entry which is preliminary data.</text>
</comment>
<dbReference type="Pfam" id="PF12773">
    <property type="entry name" value="DZR"/>
    <property type="match status" value="1"/>
</dbReference>
<protein>
    <submittedName>
        <fullName evidence="3">Zinc ribbon domain-containing protein</fullName>
    </submittedName>
</protein>
<keyword evidence="4" id="KW-1185">Reference proteome</keyword>
<name>A0ABW5T5G7_9BACI</name>
<evidence type="ECO:0000259" key="2">
    <source>
        <dbReference type="Pfam" id="PF12773"/>
    </source>
</evidence>
<gene>
    <name evidence="3" type="ORF">ACFSUB_16180</name>
</gene>
<evidence type="ECO:0000256" key="1">
    <source>
        <dbReference type="SAM" id="MobiDB-lite"/>
    </source>
</evidence>
<feature type="domain" description="DZANK-type" evidence="2">
    <location>
        <begin position="105"/>
        <end position="157"/>
    </location>
</feature>
<reference evidence="4" key="1">
    <citation type="journal article" date="2019" name="Int. J. Syst. Evol. Microbiol.">
        <title>The Global Catalogue of Microorganisms (GCM) 10K type strain sequencing project: providing services to taxonomists for standard genome sequencing and annotation.</title>
        <authorList>
            <consortium name="The Broad Institute Genomics Platform"/>
            <consortium name="The Broad Institute Genome Sequencing Center for Infectious Disease"/>
            <person name="Wu L."/>
            <person name="Ma J."/>
        </authorList>
    </citation>
    <scope>NUCLEOTIDE SEQUENCE [LARGE SCALE GENOMIC DNA]</scope>
    <source>
        <strain evidence="4">KCTC 33792</strain>
    </source>
</reference>
<organism evidence="3 4">
    <name type="scientific">Salibacterium lacus</name>
    <dbReference type="NCBI Taxonomy" id="1898109"/>
    <lineage>
        <taxon>Bacteria</taxon>
        <taxon>Bacillati</taxon>
        <taxon>Bacillota</taxon>
        <taxon>Bacilli</taxon>
        <taxon>Bacillales</taxon>
        <taxon>Bacillaceae</taxon>
    </lineage>
</organism>
<sequence length="161" mass="17858">MSDIQSKIGGGVNKLQDSIKSGKQKLQNAQEVSQHQRIVQEASEKRSMEIHKIGEIVYKRNRLEEGTDPELNNSTAKIKELDVIMYQAQQKIEEFQQQEVEGRLCPECHASVSEADKFCGSCGTEIPLPAPADEQTKECHSCEQDIAATAAFCTCCGTKQL</sequence>
<dbReference type="InterPro" id="IPR025874">
    <property type="entry name" value="DZR"/>
</dbReference>
<evidence type="ECO:0000313" key="4">
    <source>
        <dbReference type="Proteomes" id="UP001597520"/>
    </source>
</evidence>
<proteinExistence type="predicted"/>